<sequence>VLNASSPLPKPSSVRGHYLHVPLASPQLGSLGTSDGRAEAALRENIKVRPVPNVSWDD</sequence>
<comment type="caution">
    <text evidence="1">The sequence shown here is derived from an EMBL/GenBank/DDBJ whole genome shotgun (WGS) entry which is preliminary data.</text>
</comment>
<dbReference type="AlphaFoldDB" id="A0AAD6APX8"/>
<evidence type="ECO:0000313" key="2">
    <source>
        <dbReference type="Proteomes" id="UP001219934"/>
    </source>
</evidence>
<gene>
    <name evidence="1" type="ORF">JOQ06_018592</name>
</gene>
<keyword evidence="2" id="KW-1185">Reference proteome</keyword>
<protein>
    <submittedName>
        <fullName evidence="1">Uncharacterized protein</fullName>
    </submittedName>
</protein>
<dbReference type="Proteomes" id="UP001219934">
    <property type="component" value="Unassembled WGS sequence"/>
</dbReference>
<reference evidence="1" key="1">
    <citation type="submission" date="2022-11" db="EMBL/GenBank/DDBJ databases">
        <title>Chromosome-level genome of Pogonophryne albipinna.</title>
        <authorList>
            <person name="Jo E."/>
        </authorList>
    </citation>
    <scope>NUCLEOTIDE SEQUENCE</scope>
    <source>
        <strain evidence="1">SGF0006</strain>
        <tissue evidence="1">Muscle</tissue>
    </source>
</reference>
<dbReference type="EMBL" id="JAPTMU010000016">
    <property type="protein sequence ID" value="KAJ4929569.1"/>
    <property type="molecule type" value="Genomic_DNA"/>
</dbReference>
<organism evidence="1 2">
    <name type="scientific">Pogonophryne albipinna</name>
    <dbReference type="NCBI Taxonomy" id="1090488"/>
    <lineage>
        <taxon>Eukaryota</taxon>
        <taxon>Metazoa</taxon>
        <taxon>Chordata</taxon>
        <taxon>Craniata</taxon>
        <taxon>Vertebrata</taxon>
        <taxon>Euteleostomi</taxon>
        <taxon>Actinopterygii</taxon>
        <taxon>Neopterygii</taxon>
        <taxon>Teleostei</taxon>
        <taxon>Neoteleostei</taxon>
        <taxon>Acanthomorphata</taxon>
        <taxon>Eupercaria</taxon>
        <taxon>Perciformes</taxon>
        <taxon>Notothenioidei</taxon>
        <taxon>Pogonophryne</taxon>
    </lineage>
</organism>
<accession>A0AAD6APX8</accession>
<proteinExistence type="predicted"/>
<feature type="non-terminal residue" evidence="1">
    <location>
        <position position="1"/>
    </location>
</feature>
<name>A0AAD6APX8_9TELE</name>
<evidence type="ECO:0000313" key="1">
    <source>
        <dbReference type="EMBL" id="KAJ4929569.1"/>
    </source>
</evidence>